<feature type="region of interest" description="Disordered" evidence="1">
    <location>
        <begin position="337"/>
        <end position="684"/>
    </location>
</feature>
<feature type="compositionally biased region" description="Polar residues" evidence="1">
    <location>
        <begin position="674"/>
        <end position="684"/>
    </location>
</feature>
<feature type="compositionally biased region" description="Polar residues" evidence="1">
    <location>
        <begin position="605"/>
        <end position="614"/>
    </location>
</feature>
<feature type="region of interest" description="Disordered" evidence="1">
    <location>
        <begin position="811"/>
        <end position="878"/>
    </location>
</feature>
<feature type="compositionally biased region" description="Low complexity" evidence="1">
    <location>
        <begin position="531"/>
        <end position="545"/>
    </location>
</feature>
<feature type="compositionally biased region" description="Low complexity" evidence="1">
    <location>
        <begin position="922"/>
        <end position="933"/>
    </location>
</feature>
<feature type="compositionally biased region" description="Polar residues" evidence="1">
    <location>
        <begin position="386"/>
        <end position="404"/>
    </location>
</feature>
<feature type="region of interest" description="Disordered" evidence="1">
    <location>
        <begin position="45"/>
        <end position="78"/>
    </location>
</feature>
<dbReference type="InParanoid" id="F8QHZ7"/>
<organism evidence="3">
    <name type="scientific">Serpula lacrymans var. lacrymans (strain S7.3)</name>
    <name type="common">Dry rot fungus</name>
    <dbReference type="NCBI Taxonomy" id="936435"/>
    <lineage>
        <taxon>Eukaryota</taxon>
        <taxon>Fungi</taxon>
        <taxon>Dikarya</taxon>
        <taxon>Basidiomycota</taxon>
        <taxon>Agaricomycotina</taxon>
        <taxon>Agaricomycetes</taxon>
        <taxon>Agaricomycetidae</taxon>
        <taxon>Boletales</taxon>
        <taxon>Coniophorineae</taxon>
        <taxon>Serpulaceae</taxon>
        <taxon>Serpula</taxon>
    </lineage>
</organism>
<dbReference type="OMA" id="MIMQEEG"/>
<evidence type="ECO:0000256" key="1">
    <source>
        <dbReference type="SAM" id="MobiDB-lite"/>
    </source>
</evidence>
<feature type="compositionally biased region" description="Low complexity" evidence="1">
    <location>
        <begin position="405"/>
        <end position="429"/>
    </location>
</feature>
<feature type="compositionally biased region" description="Polar residues" evidence="1">
    <location>
        <begin position="60"/>
        <end position="78"/>
    </location>
</feature>
<accession>F8QHZ7</accession>
<protein>
    <submittedName>
        <fullName evidence="2">Uncharacterized protein</fullName>
    </submittedName>
</protein>
<feature type="region of interest" description="Disordered" evidence="1">
    <location>
        <begin position="702"/>
        <end position="723"/>
    </location>
</feature>
<name>F8QHZ7_SERL3</name>
<proteinExistence type="predicted"/>
<feature type="compositionally biased region" description="Low complexity" evidence="1">
    <location>
        <begin position="226"/>
        <end position="237"/>
    </location>
</feature>
<feature type="compositionally biased region" description="Basic and acidic residues" evidence="1">
    <location>
        <begin position="238"/>
        <end position="251"/>
    </location>
</feature>
<dbReference type="EMBL" id="GL945516">
    <property type="protein sequence ID" value="EGN92060.1"/>
    <property type="molecule type" value="Genomic_DNA"/>
</dbReference>
<dbReference type="Proteomes" id="UP000008063">
    <property type="component" value="Unassembled WGS sequence"/>
</dbReference>
<dbReference type="HOGENOM" id="CLU_297911_0_0_1"/>
<evidence type="ECO:0000313" key="3">
    <source>
        <dbReference type="Proteomes" id="UP000008063"/>
    </source>
</evidence>
<feature type="compositionally biased region" description="Polar residues" evidence="1">
    <location>
        <begin position="497"/>
        <end position="510"/>
    </location>
</feature>
<feature type="compositionally biased region" description="Polar residues" evidence="1">
    <location>
        <begin position="869"/>
        <end position="878"/>
    </location>
</feature>
<dbReference type="AlphaFoldDB" id="F8QHZ7"/>
<feature type="region of interest" description="Disordered" evidence="1">
    <location>
        <begin position="898"/>
        <end position="939"/>
    </location>
</feature>
<feature type="region of interest" description="Disordered" evidence="1">
    <location>
        <begin position="1"/>
        <end position="26"/>
    </location>
</feature>
<dbReference type="STRING" id="936435.F8QHZ7"/>
<feature type="region of interest" description="Disordered" evidence="1">
    <location>
        <begin position="226"/>
        <end position="251"/>
    </location>
</feature>
<dbReference type="OrthoDB" id="3216045at2759"/>
<gene>
    <name evidence="2" type="ORF">SERLA73DRAFT_164231</name>
</gene>
<feature type="compositionally biased region" description="Basic residues" evidence="1">
    <location>
        <begin position="568"/>
        <end position="581"/>
    </location>
</feature>
<feature type="compositionally biased region" description="Polar residues" evidence="1">
    <location>
        <begin position="469"/>
        <end position="482"/>
    </location>
</feature>
<feature type="compositionally biased region" description="Polar residues" evidence="1">
    <location>
        <begin position="171"/>
        <end position="180"/>
    </location>
</feature>
<reference evidence="3" key="1">
    <citation type="journal article" date="2011" name="Science">
        <title>The plant cell wall-decomposing machinery underlies the functional diversity of forest fungi.</title>
        <authorList>
            <person name="Eastwood D.C."/>
            <person name="Floudas D."/>
            <person name="Binder M."/>
            <person name="Majcherczyk A."/>
            <person name="Schneider P."/>
            <person name="Aerts A."/>
            <person name="Asiegbu F.O."/>
            <person name="Baker S.E."/>
            <person name="Barry K."/>
            <person name="Bendiksby M."/>
            <person name="Blumentritt M."/>
            <person name="Coutinho P.M."/>
            <person name="Cullen D."/>
            <person name="de Vries R.P."/>
            <person name="Gathman A."/>
            <person name="Goodell B."/>
            <person name="Henrissat B."/>
            <person name="Ihrmark K."/>
            <person name="Kauserud H."/>
            <person name="Kohler A."/>
            <person name="LaButti K."/>
            <person name="Lapidus A."/>
            <person name="Lavin J.L."/>
            <person name="Lee Y.-H."/>
            <person name="Lindquist E."/>
            <person name="Lilly W."/>
            <person name="Lucas S."/>
            <person name="Morin E."/>
            <person name="Murat C."/>
            <person name="Oguiza J.A."/>
            <person name="Park J."/>
            <person name="Pisabarro A.G."/>
            <person name="Riley R."/>
            <person name="Rosling A."/>
            <person name="Salamov A."/>
            <person name="Schmidt O."/>
            <person name="Schmutz J."/>
            <person name="Skrede I."/>
            <person name="Stenlid J."/>
            <person name="Wiebenga A."/>
            <person name="Xie X."/>
            <person name="Kuees U."/>
            <person name="Hibbett D.S."/>
            <person name="Hoffmeister D."/>
            <person name="Hoegberg N."/>
            <person name="Martin F."/>
            <person name="Grigoriev I.V."/>
            <person name="Watkinson S.C."/>
        </authorList>
    </citation>
    <scope>NUCLEOTIDE SEQUENCE [LARGE SCALE GENOMIC DNA]</scope>
    <source>
        <strain evidence="3">strain S7.3</strain>
    </source>
</reference>
<feature type="compositionally biased region" description="Basic and acidic residues" evidence="1">
    <location>
        <begin position="441"/>
        <end position="452"/>
    </location>
</feature>
<sequence>MPEDPFQRSPFPNHSRIPINISTPQSSRSALSNAISLPQITLATHSRRPSGHSTPVHASPVSSTYTISNGSNTPASSIPSFRSLRNLLSFRPNLPANVEVASPNPSKHSFVTFGSIRRSMTGERKGSGTFPRVEDSEEYPVISIEANTKLDAMDREHGYLVKPGPDLAESHSPSRNSNSDDNYRQILPTPSPGPPLGTDLSTIIEAENSGISKYIPQLDESHVLESSRSCSPVSPSRRVLDGLHTPDSRDASALDLSTSKLTAEVMDALMVKDVGMATEWLNGVNGIVVEEATPIPTDLMAVDDNGHGGKEADATFNFDALDPDLAALLSPNRVQGRTAPFHSSIPAVPPRSHSVTPSRGDSPQKSASQMLDSFSSPEKSPRSSRDTFTYQHPSPLVSAQSSPARRSVSLSRGPSSRQSPSSLPRLMRSVTGAPAPPDVEPMEKPGADDSVRHISSAAVKRRHQPPSPLSSNGYSPVSSNKPYNLGESSARRPLQSRLATPSRHASSYTPATRPFRTPDAPSYPVLPEAGSVSPPSRAPSSLSAATDSRRPHYARPSLDMNGQTEVSKKRRAHLFFNRKRSMSVEETRLSPHSVSSYGAPHEVRPSSSLSNRPPTTEWLGPRTAKAFAAAGLLDPERDSREAQSGGGASRYASIRTSSERESRYTPSRMALSEAGSTSSWGRNGSISRTMTPSEAGMAWTGSPTFSSTPRTTFSGGSTAPTSISVSSSAQQATIQLMKEKHELETEALLSALSDSQRSSKMLREENTQLRERICVLEDRVGELLEQLHRPAPTPRPPPSFSRTVFDQTIVHPPHKVPQKPPLQRHFSHHSALPDTNTRLLPERQGPTGSMGASPNPFDPVPKSHRRRGSTTSSVFPNLPTNMSMLMLEDGVSERAGAFSCRSISPPSPTLALPKRSDSMRHTNSNQQSVSSSTGNISPTTASFCMTEMTGSPGSLHLRPEHELHLGDMASLDLRSMSDDGEGFDS</sequence>
<evidence type="ECO:0000313" key="2">
    <source>
        <dbReference type="EMBL" id="EGN92060.1"/>
    </source>
</evidence>
<feature type="compositionally biased region" description="Polar residues" evidence="1">
    <location>
        <begin position="353"/>
        <end position="372"/>
    </location>
</feature>
<keyword evidence="3" id="KW-1185">Reference proteome</keyword>
<feature type="region of interest" description="Disordered" evidence="1">
    <location>
        <begin position="159"/>
        <end position="199"/>
    </location>
</feature>